<keyword evidence="2" id="KW-1185">Reference proteome</keyword>
<dbReference type="AlphaFoldDB" id="H2XVJ3"/>
<reference evidence="2" key="1">
    <citation type="journal article" date="2002" name="Science">
        <title>The draft genome of Ciona intestinalis: insights into chordate and vertebrate origins.</title>
        <authorList>
            <person name="Dehal P."/>
            <person name="Satou Y."/>
            <person name="Campbell R.K."/>
            <person name="Chapman J."/>
            <person name="Degnan B."/>
            <person name="De Tomaso A."/>
            <person name="Davidson B."/>
            <person name="Di Gregorio A."/>
            <person name="Gelpke M."/>
            <person name="Goodstein D.M."/>
            <person name="Harafuji N."/>
            <person name="Hastings K.E."/>
            <person name="Ho I."/>
            <person name="Hotta K."/>
            <person name="Huang W."/>
            <person name="Kawashima T."/>
            <person name="Lemaire P."/>
            <person name="Martinez D."/>
            <person name="Meinertzhagen I.A."/>
            <person name="Necula S."/>
            <person name="Nonaka M."/>
            <person name="Putnam N."/>
            <person name="Rash S."/>
            <person name="Saiga H."/>
            <person name="Satake M."/>
            <person name="Terry A."/>
            <person name="Yamada L."/>
            <person name="Wang H.G."/>
            <person name="Awazu S."/>
            <person name="Azumi K."/>
            <person name="Boore J."/>
            <person name="Branno M."/>
            <person name="Chin-Bow S."/>
            <person name="DeSantis R."/>
            <person name="Doyle S."/>
            <person name="Francino P."/>
            <person name="Keys D.N."/>
            <person name="Haga S."/>
            <person name="Hayashi H."/>
            <person name="Hino K."/>
            <person name="Imai K.S."/>
            <person name="Inaba K."/>
            <person name="Kano S."/>
            <person name="Kobayashi K."/>
            <person name="Kobayashi M."/>
            <person name="Lee B.I."/>
            <person name="Makabe K.W."/>
            <person name="Manohar C."/>
            <person name="Matassi G."/>
            <person name="Medina M."/>
            <person name="Mochizuki Y."/>
            <person name="Mount S."/>
            <person name="Morishita T."/>
            <person name="Miura S."/>
            <person name="Nakayama A."/>
            <person name="Nishizaka S."/>
            <person name="Nomoto H."/>
            <person name="Ohta F."/>
            <person name="Oishi K."/>
            <person name="Rigoutsos I."/>
            <person name="Sano M."/>
            <person name="Sasaki A."/>
            <person name="Sasakura Y."/>
            <person name="Shoguchi E."/>
            <person name="Shin-i T."/>
            <person name="Spagnuolo A."/>
            <person name="Stainier D."/>
            <person name="Suzuki M.M."/>
            <person name="Tassy O."/>
            <person name="Takatori N."/>
            <person name="Tokuoka M."/>
            <person name="Yagi K."/>
            <person name="Yoshizaki F."/>
            <person name="Wada S."/>
            <person name="Zhang C."/>
            <person name="Hyatt P.D."/>
            <person name="Larimer F."/>
            <person name="Detter C."/>
            <person name="Doggett N."/>
            <person name="Glavina T."/>
            <person name="Hawkins T."/>
            <person name="Richardson P."/>
            <person name="Lucas S."/>
            <person name="Kohara Y."/>
            <person name="Levine M."/>
            <person name="Satoh N."/>
            <person name="Rokhsar D.S."/>
        </authorList>
    </citation>
    <scope>NUCLEOTIDE SEQUENCE [LARGE SCALE GENOMIC DNA]</scope>
</reference>
<organism evidence="1 2">
    <name type="scientific">Ciona intestinalis</name>
    <name type="common">Transparent sea squirt</name>
    <name type="synonym">Ascidia intestinalis</name>
    <dbReference type="NCBI Taxonomy" id="7719"/>
    <lineage>
        <taxon>Eukaryota</taxon>
        <taxon>Metazoa</taxon>
        <taxon>Chordata</taxon>
        <taxon>Tunicata</taxon>
        <taxon>Ascidiacea</taxon>
        <taxon>Phlebobranchia</taxon>
        <taxon>Cionidae</taxon>
        <taxon>Ciona</taxon>
    </lineage>
</organism>
<evidence type="ECO:0000313" key="2">
    <source>
        <dbReference type="Proteomes" id="UP000008144"/>
    </source>
</evidence>
<reference evidence="1" key="2">
    <citation type="journal article" date="2008" name="Genome Biol.">
        <title>Improved genome assembly and evidence-based global gene model set for the chordate Ciona intestinalis: new insight into intron and operon populations.</title>
        <authorList>
            <person name="Satou Y."/>
            <person name="Mineta K."/>
            <person name="Ogasawara M."/>
            <person name="Sasakura Y."/>
            <person name="Shoguchi E."/>
            <person name="Ueno K."/>
            <person name="Yamada L."/>
            <person name="Matsumoto J."/>
            <person name="Wasserscheid J."/>
            <person name="Dewar K."/>
            <person name="Wiley G.B."/>
            <person name="Macmil S.L."/>
            <person name="Roe B.A."/>
            <person name="Zeller R.W."/>
            <person name="Hastings K.E."/>
            <person name="Lemaire P."/>
            <person name="Lindquist E."/>
            <person name="Endo T."/>
            <person name="Hotta K."/>
            <person name="Inaba K."/>
        </authorList>
    </citation>
    <scope>NUCLEOTIDE SEQUENCE [LARGE SCALE GENOMIC DNA]</scope>
    <source>
        <strain evidence="1">wild type</strain>
    </source>
</reference>
<evidence type="ECO:0000313" key="1">
    <source>
        <dbReference type="Ensembl" id="ENSCINP00000033677.1"/>
    </source>
</evidence>
<dbReference type="InParanoid" id="H2XVJ3"/>
<reference evidence="1" key="3">
    <citation type="submission" date="2025-08" db="UniProtKB">
        <authorList>
            <consortium name="Ensembl"/>
        </authorList>
    </citation>
    <scope>IDENTIFICATION</scope>
</reference>
<reference evidence="1" key="4">
    <citation type="submission" date="2025-09" db="UniProtKB">
        <authorList>
            <consortium name="Ensembl"/>
        </authorList>
    </citation>
    <scope>IDENTIFICATION</scope>
</reference>
<dbReference type="EMBL" id="EAAA01002874">
    <property type="status" value="NOT_ANNOTATED_CDS"/>
    <property type="molecule type" value="Genomic_DNA"/>
</dbReference>
<proteinExistence type="predicted"/>
<sequence length="63" mass="7810">YLINWNYKLNTSTHNNNIRAVNIRLQELKNSRTLPLLILHYTAIYRNVVYRHFLWYKVDYLEI</sequence>
<dbReference type="HOGENOM" id="CLU_2891629_0_0_1"/>
<accession>H2XVJ3</accession>
<dbReference type="Proteomes" id="UP000008144">
    <property type="component" value="Chromosome 9"/>
</dbReference>
<dbReference type="Ensembl" id="ENSCINT00000032188.1">
    <property type="protein sequence ID" value="ENSCINP00000033677.1"/>
    <property type="gene ID" value="ENSCING00000022411.1"/>
</dbReference>
<name>H2XVJ3_CIOIN</name>
<protein>
    <submittedName>
        <fullName evidence="1">Uncharacterized protein</fullName>
    </submittedName>
</protein>